<protein>
    <submittedName>
        <fullName evidence="3">Glycosyltransferase family 9 protein</fullName>
    </submittedName>
</protein>
<dbReference type="PANTHER" id="PTHR30160">
    <property type="entry name" value="TETRAACYLDISACCHARIDE 4'-KINASE-RELATED"/>
    <property type="match status" value="1"/>
</dbReference>
<dbReference type="PANTHER" id="PTHR30160:SF15">
    <property type="entry name" value="GLYCOSYLTRANSFERASE HI_0523-RELATED"/>
    <property type="match status" value="1"/>
</dbReference>
<dbReference type="GO" id="GO:0005829">
    <property type="term" value="C:cytosol"/>
    <property type="evidence" value="ECO:0007669"/>
    <property type="project" value="TreeGrafter"/>
</dbReference>
<dbReference type="Proteomes" id="UP001056819">
    <property type="component" value="Chromosome"/>
</dbReference>
<evidence type="ECO:0000256" key="1">
    <source>
        <dbReference type="ARBA" id="ARBA00022676"/>
    </source>
</evidence>
<evidence type="ECO:0000313" key="3">
    <source>
        <dbReference type="EMBL" id="URD67161.1"/>
    </source>
</evidence>
<gene>
    <name evidence="3" type="ORF">LNQ82_08200</name>
</gene>
<accession>A0AAE9KZC0</accession>
<dbReference type="InterPro" id="IPR051199">
    <property type="entry name" value="LPS_LOS_Heptosyltrfase"/>
</dbReference>
<dbReference type="Gene3D" id="3.40.50.2000">
    <property type="entry name" value="Glycogen Phosphorylase B"/>
    <property type="match status" value="2"/>
</dbReference>
<evidence type="ECO:0000313" key="4">
    <source>
        <dbReference type="Proteomes" id="UP001056819"/>
    </source>
</evidence>
<dbReference type="GO" id="GO:0008713">
    <property type="term" value="F:ADP-heptose-lipopolysaccharide heptosyltransferase activity"/>
    <property type="evidence" value="ECO:0007669"/>
    <property type="project" value="TreeGrafter"/>
</dbReference>
<dbReference type="GO" id="GO:0009244">
    <property type="term" value="P:lipopolysaccharide core region biosynthetic process"/>
    <property type="evidence" value="ECO:0007669"/>
    <property type="project" value="TreeGrafter"/>
</dbReference>
<sequence>MPPRAKLLFKSFKAKLQGLRLRWGKRLLDRPCTTSIPDHIRSVLFLRQDGKIGDCIVSSFAYREIKRTRPDIRIGVLCNHNNQFFFEHNPHIDDIYFVRPKHLRDYLRIGFQLRKQYDALIDPTVLLRNRDLLLLRLLAAPFSIGYLKADYRLFARSINNTQLHFAQVYRQALELLGITDIDTLADLPADTEAQQTADAFLQENQLVSNHYTAVNFFGASRSRCFGNSQINDILKQLAHDFPQRRFVLLGAPAFNDKLIQLAAAHSPQIVCFPATRISQTIEIIRLAHSLISPDTATVHIADAFHKPVLAFYREDPQNFANWQPQSPGAQVLFYRHHINEVSPEHISRHLTNLFSE</sequence>
<name>A0AAE9KZC0_9NEIS</name>
<dbReference type="InterPro" id="IPR002201">
    <property type="entry name" value="Glyco_trans_9"/>
</dbReference>
<keyword evidence="1" id="KW-0328">Glycosyltransferase</keyword>
<keyword evidence="2" id="KW-0808">Transferase</keyword>
<organism evidence="3 4">
    <name type="scientific">Conchiformibius steedae DSM 2580</name>
    <dbReference type="NCBI Taxonomy" id="1121352"/>
    <lineage>
        <taxon>Bacteria</taxon>
        <taxon>Pseudomonadati</taxon>
        <taxon>Pseudomonadota</taxon>
        <taxon>Betaproteobacteria</taxon>
        <taxon>Neisseriales</taxon>
        <taxon>Neisseriaceae</taxon>
        <taxon>Conchiformibius</taxon>
    </lineage>
</organism>
<dbReference type="AlphaFoldDB" id="A0AAE9KZC0"/>
<dbReference type="Pfam" id="PF01075">
    <property type="entry name" value="Glyco_transf_9"/>
    <property type="match status" value="1"/>
</dbReference>
<dbReference type="SUPFAM" id="SSF53756">
    <property type="entry name" value="UDP-Glycosyltransferase/glycogen phosphorylase"/>
    <property type="match status" value="1"/>
</dbReference>
<dbReference type="RefSeq" id="WP_051531932.1">
    <property type="nucleotide sequence ID" value="NZ_CP097501.1"/>
</dbReference>
<dbReference type="CDD" id="cd03789">
    <property type="entry name" value="GT9_LPS_heptosyltransferase"/>
    <property type="match status" value="1"/>
</dbReference>
<reference evidence="3" key="1">
    <citation type="submission" date="2022-05" db="EMBL/GenBank/DDBJ databases">
        <title>Alysiella filiformis genome sequencing.</title>
        <authorList>
            <person name="Viehboeck T."/>
        </authorList>
    </citation>
    <scope>NUCLEOTIDE SEQUENCE</scope>
    <source>
        <strain evidence="3">DSM 2580</strain>
    </source>
</reference>
<dbReference type="EMBL" id="CP097501">
    <property type="protein sequence ID" value="URD67161.1"/>
    <property type="molecule type" value="Genomic_DNA"/>
</dbReference>
<evidence type="ECO:0000256" key="2">
    <source>
        <dbReference type="ARBA" id="ARBA00022679"/>
    </source>
</evidence>
<proteinExistence type="predicted"/>